<reference evidence="4 5" key="1">
    <citation type="submission" date="2020-08" db="EMBL/GenBank/DDBJ databases">
        <title>Genomic Encyclopedia of Type Strains, Phase IV (KMG-IV): sequencing the most valuable type-strain genomes for metagenomic binning, comparative biology and taxonomic classification.</title>
        <authorList>
            <person name="Goeker M."/>
        </authorList>
    </citation>
    <scope>NUCLEOTIDE SEQUENCE [LARGE SCALE GENOMIC DNA]</scope>
    <source>
        <strain evidence="4 5">DSM 26723</strain>
    </source>
</reference>
<evidence type="ECO:0000313" key="4">
    <source>
        <dbReference type="EMBL" id="MBB6093113.1"/>
    </source>
</evidence>
<accession>A0A841HK69</accession>
<dbReference type="InterPro" id="IPR051910">
    <property type="entry name" value="ComF/GntX_DNA_util-trans"/>
</dbReference>
<evidence type="ECO:0000313" key="5">
    <source>
        <dbReference type="Proteomes" id="UP000588068"/>
    </source>
</evidence>
<organism evidence="4 5">
    <name type="scientific">Povalibacter uvarum</name>
    <dbReference type="NCBI Taxonomy" id="732238"/>
    <lineage>
        <taxon>Bacteria</taxon>
        <taxon>Pseudomonadati</taxon>
        <taxon>Pseudomonadota</taxon>
        <taxon>Gammaproteobacteria</taxon>
        <taxon>Steroidobacterales</taxon>
        <taxon>Steroidobacteraceae</taxon>
        <taxon>Povalibacter</taxon>
    </lineage>
</organism>
<evidence type="ECO:0000259" key="3">
    <source>
        <dbReference type="Pfam" id="PF18912"/>
    </source>
</evidence>
<dbReference type="Gene3D" id="3.40.50.2020">
    <property type="match status" value="1"/>
</dbReference>
<protein>
    <submittedName>
        <fullName evidence="4">ComF family protein</fullName>
    </submittedName>
</protein>
<evidence type="ECO:0000256" key="1">
    <source>
        <dbReference type="ARBA" id="ARBA00008007"/>
    </source>
</evidence>
<dbReference type="Pfam" id="PF18912">
    <property type="entry name" value="DZR_2"/>
    <property type="match status" value="1"/>
</dbReference>
<proteinExistence type="inferred from homology"/>
<dbReference type="Pfam" id="PF00156">
    <property type="entry name" value="Pribosyltran"/>
    <property type="match status" value="1"/>
</dbReference>
<comment type="similarity">
    <text evidence="1">Belongs to the ComF/GntX family.</text>
</comment>
<dbReference type="AlphaFoldDB" id="A0A841HK69"/>
<feature type="domain" description="Double zinc ribbon" evidence="3">
    <location>
        <begin position="17"/>
        <end position="75"/>
    </location>
</feature>
<dbReference type="RefSeq" id="WP_184331162.1">
    <property type="nucleotide sequence ID" value="NZ_JACHHZ010000002.1"/>
</dbReference>
<dbReference type="PANTHER" id="PTHR47505:SF1">
    <property type="entry name" value="DNA UTILIZATION PROTEIN YHGH"/>
    <property type="match status" value="1"/>
</dbReference>
<dbReference type="InterPro" id="IPR000836">
    <property type="entry name" value="PRTase_dom"/>
</dbReference>
<dbReference type="InterPro" id="IPR044005">
    <property type="entry name" value="DZR_2"/>
</dbReference>
<evidence type="ECO:0000259" key="2">
    <source>
        <dbReference type="Pfam" id="PF00156"/>
    </source>
</evidence>
<dbReference type="SUPFAM" id="SSF53271">
    <property type="entry name" value="PRTase-like"/>
    <property type="match status" value="1"/>
</dbReference>
<dbReference type="Proteomes" id="UP000588068">
    <property type="component" value="Unassembled WGS sequence"/>
</dbReference>
<name>A0A841HK69_9GAMM</name>
<comment type="caution">
    <text evidence="4">The sequence shown here is derived from an EMBL/GenBank/DDBJ whole genome shotgun (WGS) entry which is preliminary data.</text>
</comment>
<dbReference type="InterPro" id="IPR029057">
    <property type="entry name" value="PRTase-like"/>
</dbReference>
<dbReference type="EMBL" id="JACHHZ010000002">
    <property type="protein sequence ID" value="MBB6093113.1"/>
    <property type="molecule type" value="Genomic_DNA"/>
</dbReference>
<keyword evidence="5" id="KW-1185">Reference proteome</keyword>
<dbReference type="CDD" id="cd06223">
    <property type="entry name" value="PRTases_typeI"/>
    <property type="match status" value="1"/>
</dbReference>
<dbReference type="PANTHER" id="PTHR47505">
    <property type="entry name" value="DNA UTILIZATION PROTEIN YHGH"/>
    <property type="match status" value="1"/>
</dbReference>
<sequence length="245" mass="26799">MVDVTWDSWRRRLTPFIQAVWPSGCLLCSGVVESSQLDLCAACRSELPMNEPACARCADALTGSVGLQLTCGQCLRHPPRFDAARCVLRYAYPVDHLVRGLKYGGAVANGRVLGELLALHVSQGRNEPLPSLMVPVPLAQGRYRRRGYNQAIELGRSLEKRLQVPLRCDLVVRTRETTEQAGLKKSARRKNVRGAFALTGKLPAHHIAIIDDVVTTGSTVNELARVLKRAGARRVEVWAAARAGG</sequence>
<feature type="domain" description="Phosphoribosyltransferase" evidence="2">
    <location>
        <begin position="152"/>
        <end position="238"/>
    </location>
</feature>
<gene>
    <name evidence="4" type="ORF">HNQ60_001991</name>
</gene>